<dbReference type="Proteomes" id="UP000626180">
    <property type="component" value="Unassembled WGS sequence"/>
</dbReference>
<feature type="transmembrane region" description="Helical" evidence="15">
    <location>
        <begin position="42"/>
        <end position="66"/>
    </location>
</feature>
<evidence type="ECO:0000256" key="3">
    <source>
        <dbReference type="ARBA" id="ARBA00022448"/>
    </source>
</evidence>
<dbReference type="Pfam" id="PF06481">
    <property type="entry name" value="COX_ARM"/>
    <property type="match status" value="1"/>
</dbReference>
<evidence type="ECO:0000256" key="6">
    <source>
        <dbReference type="ARBA" id="ARBA00022692"/>
    </source>
</evidence>
<evidence type="ECO:0000256" key="1">
    <source>
        <dbReference type="ARBA" id="ARBA00004651"/>
    </source>
</evidence>
<comment type="similarity">
    <text evidence="2 14">Belongs to the cytochrome c oxidase subunit 2 family.</text>
</comment>
<dbReference type="AlphaFoldDB" id="A0A2X2CRL6"/>
<keyword evidence="11 14" id="KW-0472">Membrane</keyword>
<evidence type="ECO:0000256" key="14">
    <source>
        <dbReference type="PIRNR" id="PIRNR000292"/>
    </source>
</evidence>
<dbReference type="Gene3D" id="2.60.40.420">
    <property type="entry name" value="Cupredoxins - blue copper proteins"/>
    <property type="match status" value="1"/>
</dbReference>
<evidence type="ECO:0000313" key="21">
    <source>
        <dbReference type="Proteomes" id="UP000626180"/>
    </source>
</evidence>
<evidence type="ECO:0000256" key="9">
    <source>
        <dbReference type="ARBA" id="ARBA00022989"/>
    </source>
</evidence>
<dbReference type="InterPro" id="IPR008972">
    <property type="entry name" value="Cupredoxin"/>
</dbReference>
<evidence type="ECO:0000313" key="19">
    <source>
        <dbReference type="EMBL" id="SPZ09683.1"/>
    </source>
</evidence>
<evidence type="ECO:0000313" key="18">
    <source>
        <dbReference type="EMBL" id="MBF8642947.1"/>
    </source>
</evidence>
<dbReference type="GO" id="GO:0005886">
    <property type="term" value="C:plasma membrane"/>
    <property type="evidence" value="ECO:0007669"/>
    <property type="project" value="UniProtKB-SubCell"/>
</dbReference>
<feature type="transmembrane region" description="Helical" evidence="15">
    <location>
        <begin position="87"/>
        <end position="107"/>
    </location>
</feature>
<protein>
    <recommendedName>
        <fullName evidence="14">Ubiquinol oxidase subunit 2</fullName>
    </recommendedName>
</protein>
<dbReference type="Gene3D" id="1.10.287.90">
    <property type="match status" value="1"/>
</dbReference>
<keyword evidence="13" id="KW-0449">Lipoprotein</keyword>
<evidence type="ECO:0000259" key="16">
    <source>
        <dbReference type="PROSITE" id="PS50857"/>
    </source>
</evidence>
<reference evidence="19 20" key="1">
    <citation type="submission" date="2018-06" db="EMBL/GenBank/DDBJ databases">
        <authorList>
            <consortium name="Pathogen Informatics"/>
            <person name="Doyle S."/>
        </authorList>
    </citation>
    <scope>NUCLEOTIDE SEQUENCE [LARGE SCALE GENOMIC DNA]</scope>
    <source>
        <strain evidence="19 20">NCTC11842</strain>
    </source>
</reference>
<evidence type="ECO:0000256" key="8">
    <source>
        <dbReference type="ARBA" id="ARBA00022982"/>
    </source>
</evidence>
<dbReference type="SUPFAM" id="SSF49503">
    <property type="entry name" value="Cupredoxins"/>
    <property type="match status" value="1"/>
</dbReference>
<dbReference type="InterPro" id="IPR036257">
    <property type="entry name" value="Cyt_c_oxidase_su2_TM_sf"/>
</dbReference>
<feature type="domain" description="Cytochrome oxidase subunit II copper A binding" evidence="16">
    <location>
        <begin position="123"/>
        <end position="235"/>
    </location>
</feature>
<organism evidence="19 20">
    <name type="scientific">Pseudomonas luteola</name>
    <dbReference type="NCBI Taxonomy" id="47886"/>
    <lineage>
        <taxon>Bacteria</taxon>
        <taxon>Pseudomonadati</taxon>
        <taxon>Pseudomonadota</taxon>
        <taxon>Gammaproteobacteria</taxon>
        <taxon>Pseudomonadales</taxon>
        <taxon>Pseudomonadaceae</taxon>
        <taxon>Pseudomonas</taxon>
    </lineage>
</organism>
<accession>A0A2X2CRL6</accession>
<evidence type="ECO:0000256" key="11">
    <source>
        <dbReference type="ARBA" id="ARBA00023136"/>
    </source>
</evidence>
<evidence type="ECO:0000256" key="15">
    <source>
        <dbReference type="SAM" id="Phobius"/>
    </source>
</evidence>
<sequence>MRKKKHSIFSSLLALGATGLLSGCNMTLLDPKGPVGLESKHLILTATGLMLIVVIPVIVMAILFSIKYRASNKDADYAPNWAHSTKVEVVVWGVPLVIVAILAVLIWKTSHSLDPFRPLDSDVKPITIEAIATDWKWVFVYPEQGIATVNEIAFPANTPVNFRITSDTVMNTLFIPALGSMVYAMGGMQTQLHLMAHETGQYGGGSANYSGAGFSDMKFIAHATTPEEFNAWVDKVKASPKTLSSEVYADLAMPSEKHPIEYYSSVAPHLFQDIIDKYLKGDYSKRVDQVMDQAMNKSAHEGAAE</sequence>
<evidence type="ECO:0000256" key="7">
    <source>
        <dbReference type="ARBA" id="ARBA00022729"/>
    </source>
</evidence>
<dbReference type="GO" id="GO:0005507">
    <property type="term" value="F:copper ion binding"/>
    <property type="evidence" value="ECO:0007669"/>
    <property type="project" value="InterPro"/>
</dbReference>
<dbReference type="GO" id="GO:0004129">
    <property type="term" value="F:cytochrome-c oxidase activity"/>
    <property type="evidence" value="ECO:0007669"/>
    <property type="project" value="UniProtKB-UniRule"/>
</dbReference>
<name>A0A2X2CRL6_PSELU</name>
<dbReference type="NCBIfam" id="TIGR01433">
    <property type="entry name" value="CyoA"/>
    <property type="match status" value="1"/>
</dbReference>
<dbReference type="Pfam" id="PF00116">
    <property type="entry name" value="COX2"/>
    <property type="match status" value="1"/>
</dbReference>
<keyword evidence="9 15" id="KW-1133">Transmembrane helix</keyword>
<evidence type="ECO:0000256" key="2">
    <source>
        <dbReference type="ARBA" id="ARBA00007866"/>
    </source>
</evidence>
<keyword evidence="8 14" id="KW-0249">Electron transport</keyword>
<keyword evidence="5 14" id="KW-0679">Respiratory chain</keyword>
<dbReference type="CDD" id="cd04212">
    <property type="entry name" value="CuRO_UO_II"/>
    <property type="match status" value="1"/>
</dbReference>
<dbReference type="RefSeq" id="WP_010797664.1">
    <property type="nucleotide sequence ID" value="NZ_CP044086.1"/>
</dbReference>
<comment type="subcellular location">
    <subcellularLocation>
        <location evidence="1">Cell membrane</location>
        <topology evidence="1">Multi-pass membrane protein</topology>
    </subcellularLocation>
</comment>
<dbReference type="PIRSF" id="PIRSF000292">
    <property type="entry name" value="Ubi_od_II"/>
    <property type="match status" value="1"/>
</dbReference>
<dbReference type="Proteomes" id="UP000250443">
    <property type="component" value="Unassembled WGS sequence"/>
</dbReference>
<dbReference type="EMBL" id="UAUF01000013">
    <property type="protein sequence ID" value="SPZ09683.1"/>
    <property type="molecule type" value="Genomic_DNA"/>
</dbReference>
<dbReference type="EMBL" id="JADMCD010000013">
    <property type="protein sequence ID" value="MBF8642947.1"/>
    <property type="molecule type" value="Genomic_DNA"/>
</dbReference>
<evidence type="ECO:0000256" key="12">
    <source>
        <dbReference type="ARBA" id="ARBA00023139"/>
    </source>
</evidence>
<keyword evidence="7" id="KW-0732">Signal</keyword>
<evidence type="ECO:0000256" key="10">
    <source>
        <dbReference type="ARBA" id="ARBA00023002"/>
    </source>
</evidence>
<keyword evidence="3 14" id="KW-0813">Transport</keyword>
<dbReference type="InterPro" id="IPR006333">
    <property type="entry name" value="Cyt_o_ubiquinol_oxidase_su2"/>
</dbReference>
<proteinExistence type="inferred from homology"/>
<dbReference type="PANTHER" id="PTHR22888">
    <property type="entry name" value="CYTOCHROME C OXIDASE, SUBUNIT II"/>
    <property type="match status" value="1"/>
</dbReference>
<dbReference type="GO" id="GO:0016682">
    <property type="term" value="F:oxidoreductase activity, acting on diphenols and related substances as donors, oxygen as acceptor"/>
    <property type="evidence" value="ECO:0007669"/>
    <property type="project" value="InterPro"/>
</dbReference>
<dbReference type="PROSITE" id="PS51257">
    <property type="entry name" value="PROKAR_LIPOPROTEIN"/>
    <property type="match status" value="1"/>
</dbReference>
<evidence type="ECO:0000256" key="13">
    <source>
        <dbReference type="ARBA" id="ARBA00023288"/>
    </source>
</evidence>
<keyword evidence="4 14" id="KW-1003">Cell membrane</keyword>
<dbReference type="InterPro" id="IPR002429">
    <property type="entry name" value="CcO_II-like_C"/>
</dbReference>
<dbReference type="InterPro" id="IPR045187">
    <property type="entry name" value="CcO_II"/>
</dbReference>
<reference evidence="18 21" key="2">
    <citation type="submission" date="2020-10" db="EMBL/GenBank/DDBJ databases">
        <title>Genome sequences of Pseudomonas isolates.</title>
        <authorList>
            <person name="Wessels L."/>
            <person name="Reich F."/>
            <person name="Hammerl J."/>
        </authorList>
    </citation>
    <scope>NUCLEOTIDE SEQUENCE [LARGE SCALE GENOMIC DNA]</scope>
    <source>
        <strain evidence="18 21">20-MO00624-0</strain>
    </source>
</reference>
<evidence type="ECO:0000313" key="20">
    <source>
        <dbReference type="Proteomes" id="UP000250443"/>
    </source>
</evidence>
<keyword evidence="12" id="KW-0564">Palmitate</keyword>
<evidence type="ECO:0000256" key="4">
    <source>
        <dbReference type="ARBA" id="ARBA00022475"/>
    </source>
</evidence>
<keyword evidence="21" id="KW-1185">Reference proteome</keyword>
<feature type="domain" description="Cytochrome oxidase subunit II transmembrane region profile" evidence="17">
    <location>
        <begin position="20"/>
        <end position="117"/>
    </location>
</feature>
<evidence type="ECO:0000256" key="5">
    <source>
        <dbReference type="ARBA" id="ARBA00022660"/>
    </source>
</evidence>
<dbReference type="GO" id="GO:0042773">
    <property type="term" value="P:ATP synthesis coupled electron transport"/>
    <property type="evidence" value="ECO:0007669"/>
    <property type="project" value="TreeGrafter"/>
</dbReference>
<dbReference type="InterPro" id="IPR010514">
    <property type="entry name" value="COX_ARM"/>
</dbReference>
<dbReference type="GeneID" id="300267890"/>
<gene>
    <name evidence="19" type="primary">cyoA</name>
    <name evidence="18" type="ORF">IRZ65_19960</name>
    <name evidence="19" type="ORF">NCTC11842_03260</name>
</gene>
<keyword evidence="10 14" id="KW-0560">Oxidoreductase</keyword>
<dbReference type="SUPFAM" id="SSF81464">
    <property type="entry name" value="Cytochrome c oxidase subunit II-like, transmembrane region"/>
    <property type="match status" value="1"/>
</dbReference>
<evidence type="ECO:0000259" key="17">
    <source>
        <dbReference type="PROSITE" id="PS50999"/>
    </source>
</evidence>
<dbReference type="PANTHER" id="PTHR22888:SF18">
    <property type="entry name" value="CYTOCHROME BO(3) UBIQUINOL OXIDASE SUBUNIT 2"/>
    <property type="match status" value="1"/>
</dbReference>
<dbReference type="GO" id="GO:0009486">
    <property type="term" value="F:cytochrome bo3 ubiquinol oxidase activity"/>
    <property type="evidence" value="ECO:0007669"/>
    <property type="project" value="InterPro"/>
</dbReference>
<dbReference type="PROSITE" id="PS50857">
    <property type="entry name" value="COX2_CUA"/>
    <property type="match status" value="1"/>
</dbReference>
<dbReference type="InterPro" id="IPR034227">
    <property type="entry name" value="CuRO_UO_II"/>
</dbReference>
<dbReference type="PROSITE" id="PS50999">
    <property type="entry name" value="COX2_TM"/>
    <property type="match status" value="1"/>
</dbReference>
<dbReference type="InterPro" id="IPR011759">
    <property type="entry name" value="Cyt_c_oxidase_su2_TM_dom"/>
</dbReference>
<keyword evidence="6 15" id="KW-0812">Transmembrane</keyword>